<organism evidence="2 3">
    <name type="scientific">Citrus sinensis</name>
    <name type="common">Sweet orange</name>
    <name type="synonym">Citrus aurantium var. sinensis</name>
    <dbReference type="NCBI Taxonomy" id="2711"/>
    <lineage>
        <taxon>Eukaryota</taxon>
        <taxon>Viridiplantae</taxon>
        <taxon>Streptophyta</taxon>
        <taxon>Embryophyta</taxon>
        <taxon>Tracheophyta</taxon>
        <taxon>Spermatophyta</taxon>
        <taxon>Magnoliopsida</taxon>
        <taxon>eudicotyledons</taxon>
        <taxon>Gunneridae</taxon>
        <taxon>Pentapetalae</taxon>
        <taxon>rosids</taxon>
        <taxon>malvids</taxon>
        <taxon>Sapindales</taxon>
        <taxon>Rutaceae</taxon>
        <taxon>Aurantioideae</taxon>
        <taxon>Citrus</taxon>
    </lineage>
</organism>
<dbReference type="AlphaFoldDB" id="A0A067D312"/>
<proteinExistence type="predicted"/>
<name>A0A067D312_CITSI</name>
<gene>
    <name evidence="2" type="ORF">CISIN_1g034282mg</name>
</gene>
<evidence type="ECO:0000256" key="1">
    <source>
        <dbReference type="SAM" id="MobiDB-lite"/>
    </source>
</evidence>
<dbReference type="PANTHER" id="PTHR46087:SF9">
    <property type="entry name" value="ARM REPEAT SUPERFAMILY PROTEIN"/>
    <property type="match status" value="1"/>
</dbReference>
<reference evidence="2 3" key="1">
    <citation type="submission" date="2014-04" db="EMBL/GenBank/DDBJ databases">
        <authorList>
            <consortium name="International Citrus Genome Consortium"/>
            <person name="Gmitter F."/>
            <person name="Chen C."/>
            <person name="Farmerie W."/>
            <person name="Harkins T."/>
            <person name="Desany B."/>
            <person name="Mohiuddin M."/>
            <person name="Kodira C."/>
            <person name="Borodovsky M."/>
            <person name="Lomsadze A."/>
            <person name="Burns P."/>
            <person name="Jenkins J."/>
            <person name="Prochnik S."/>
            <person name="Shu S."/>
            <person name="Chapman J."/>
            <person name="Pitluck S."/>
            <person name="Schmutz J."/>
            <person name="Rokhsar D."/>
        </authorList>
    </citation>
    <scope>NUCLEOTIDE SEQUENCE</scope>
</reference>
<sequence>MPYKEMAGHCEALLIGKQKKMSHLMSAQLRQESLINFSITNHENEVDNPLTDERITPNSNKPPVGTVTTQCASEYQHHPQYFRLPASSPYDNFLKAAGC</sequence>
<dbReference type="PANTHER" id="PTHR46087">
    <property type="entry name" value="PUTATIVE, EXPRESSED-RELATED"/>
    <property type="match status" value="1"/>
</dbReference>
<evidence type="ECO:0000313" key="2">
    <source>
        <dbReference type="EMBL" id="KDO37359.1"/>
    </source>
</evidence>
<dbReference type="Proteomes" id="UP000027120">
    <property type="component" value="Unassembled WGS sequence"/>
</dbReference>
<accession>A0A067D312</accession>
<dbReference type="STRING" id="2711.A0A067D312"/>
<feature type="region of interest" description="Disordered" evidence="1">
    <location>
        <begin position="47"/>
        <end position="67"/>
    </location>
</feature>
<protein>
    <submittedName>
        <fullName evidence="2">Uncharacterized protein</fullName>
    </submittedName>
</protein>
<evidence type="ECO:0000313" key="3">
    <source>
        <dbReference type="Proteomes" id="UP000027120"/>
    </source>
</evidence>
<keyword evidence="3" id="KW-1185">Reference proteome</keyword>
<dbReference type="InterPro" id="IPR055296">
    <property type="entry name" value="SRL2-like"/>
</dbReference>
<feature type="compositionally biased region" description="Polar residues" evidence="1">
    <location>
        <begin position="56"/>
        <end position="67"/>
    </location>
</feature>
<dbReference type="EMBL" id="KK790977">
    <property type="protein sequence ID" value="KDO37359.1"/>
    <property type="molecule type" value="Genomic_DNA"/>
</dbReference>